<dbReference type="Proteomes" id="UP000006911">
    <property type="component" value="Unassembled WGS sequence"/>
</dbReference>
<evidence type="ECO:0000313" key="2">
    <source>
        <dbReference type="Proteomes" id="UP000006911"/>
    </source>
</evidence>
<keyword evidence="2" id="KW-1185">Reference proteome</keyword>
<reference evidence="1 2" key="1">
    <citation type="journal article" date="2010" name="Nature">
        <title>Perigord black truffle genome uncovers evolutionary origins and mechanisms of symbiosis.</title>
        <authorList>
            <person name="Martin F."/>
            <person name="Kohler A."/>
            <person name="Murat C."/>
            <person name="Balestrini R."/>
            <person name="Coutinho P.M."/>
            <person name="Jaillon O."/>
            <person name="Montanini B."/>
            <person name="Morin E."/>
            <person name="Noel B."/>
            <person name="Percudani R."/>
            <person name="Porcel B."/>
            <person name="Rubini A."/>
            <person name="Amicucci A."/>
            <person name="Amselem J."/>
            <person name="Anthouard V."/>
            <person name="Arcioni S."/>
            <person name="Artiguenave F."/>
            <person name="Aury J.M."/>
            <person name="Ballario P."/>
            <person name="Bolchi A."/>
            <person name="Brenna A."/>
            <person name="Brun A."/>
            <person name="Buee M."/>
            <person name="Cantarel B."/>
            <person name="Chevalier G."/>
            <person name="Couloux A."/>
            <person name="Da Silva C."/>
            <person name="Denoeud F."/>
            <person name="Duplessis S."/>
            <person name="Ghignone S."/>
            <person name="Hilselberger B."/>
            <person name="Iotti M."/>
            <person name="Marcais B."/>
            <person name="Mello A."/>
            <person name="Miranda M."/>
            <person name="Pacioni G."/>
            <person name="Quesneville H."/>
            <person name="Riccioni C."/>
            <person name="Ruotolo R."/>
            <person name="Splivallo R."/>
            <person name="Stocchi V."/>
            <person name="Tisserant E."/>
            <person name="Viscomi A.R."/>
            <person name="Zambonelli A."/>
            <person name="Zampieri E."/>
            <person name="Henrissat B."/>
            <person name="Lebrun M.H."/>
            <person name="Paolocci F."/>
            <person name="Bonfante P."/>
            <person name="Ottonello S."/>
            <person name="Wincker P."/>
        </authorList>
    </citation>
    <scope>NUCLEOTIDE SEQUENCE [LARGE SCALE GENOMIC DNA]</scope>
    <source>
        <strain evidence="1 2">Mel28</strain>
    </source>
</reference>
<dbReference type="GeneID" id="9186392"/>
<dbReference type="KEGG" id="tml:GSTUM_00005883001"/>
<name>D5GCG7_TUBMM</name>
<dbReference type="HOGENOM" id="CLU_2833018_0_0_1"/>
<gene>
    <name evidence="1" type="ORF">GSTUM_00005883001</name>
</gene>
<evidence type="ECO:0000313" key="1">
    <source>
        <dbReference type="EMBL" id="CAZ82210.1"/>
    </source>
</evidence>
<proteinExistence type="predicted"/>
<dbReference type="EMBL" id="FN430109">
    <property type="protein sequence ID" value="CAZ82210.1"/>
    <property type="molecule type" value="Genomic_DNA"/>
</dbReference>
<organism evidence="1 2">
    <name type="scientific">Tuber melanosporum (strain Mel28)</name>
    <name type="common">Perigord black truffle</name>
    <dbReference type="NCBI Taxonomy" id="656061"/>
    <lineage>
        <taxon>Eukaryota</taxon>
        <taxon>Fungi</taxon>
        <taxon>Dikarya</taxon>
        <taxon>Ascomycota</taxon>
        <taxon>Pezizomycotina</taxon>
        <taxon>Pezizomycetes</taxon>
        <taxon>Pezizales</taxon>
        <taxon>Tuberaceae</taxon>
        <taxon>Tuber</taxon>
    </lineage>
</organism>
<dbReference type="InParanoid" id="D5GCG7"/>
<sequence length="66" mass="7293">MACGENILQVCNNARYNGTFFLPYPPSPSSHYPSLPQTQRPAIHTSSITLLCSIYELSHTDAHSVD</sequence>
<dbReference type="RefSeq" id="XP_002838019.1">
    <property type="nucleotide sequence ID" value="XM_002837973.1"/>
</dbReference>
<protein>
    <submittedName>
        <fullName evidence="1">(Perigord truffle) hypothetical protein</fullName>
    </submittedName>
</protein>
<dbReference type="AlphaFoldDB" id="D5GCG7"/>
<accession>D5GCG7</accession>